<evidence type="ECO:0000256" key="4">
    <source>
        <dbReference type="ARBA" id="ARBA00022597"/>
    </source>
</evidence>
<protein>
    <submittedName>
        <fullName evidence="9">PTS mannose/fructose/sorbose transporter subunit IIB</fullName>
    </submittedName>
</protein>
<feature type="domain" description="PTS EIIB type-4" evidence="8">
    <location>
        <begin position="1"/>
        <end position="163"/>
    </location>
</feature>
<evidence type="ECO:0000259" key="8">
    <source>
        <dbReference type="PROSITE" id="PS51101"/>
    </source>
</evidence>
<dbReference type="InterPro" id="IPR004720">
    <property type="entry name" value="PTS_IIB_sorbose-sp"/>
</dbReference>
<dbReference type="GO" id="GO:0008982">
    <property type="term" value="F:protein-N(PI)-phosphohistidine-sugar phosphotransferase activity"/>
    <property type="evidence" value="ECO:0007669"/>
    <property type="project" value="InterPro"/>
</dbReference>
<dbReference type="GO" id="GO:0016301">
    <property type="term" value="F:kinase activity"/>
    <property type="evidence" value="ECO:0007669"/>
    <property type="project" value="UniProtKB-KW"/>
</dbReference>
<gene>
    <name evidence="9" type="ORF">C2R26_11195</name>
</gene>
<keyword evidence="5" id="KW-0808">Transferase</keyword>
<dbReference type="Pfam" id="PF03830">
    <property type="entry name" value="PTSIIB_sorb"/>
    <property type="match status" value="1"/>
</dbReference>
<proteinExistence type="predicted"/>
<comment type="caution">
    <text evidence="9">The sequence shown here is derived from an EMBL/GenBank/DDBJ whole genome shotgun (WGS) entry which is preliminary data.</text>
</comment>
<dbReference type="AlphaFoldDB" id="A0A2P4R3V9"/>
<keyword evidence="6" id="KW-0598">Phosphotransferase system</keyword>
<dbReference type="InterPro" id="IPR036667">
    <property type="entry name" value="PTS_IIB_sorbose-sp_sf"/>
</dbReference>
<dbReference type="Gene3D" id="3.40.35.10">
    <property type="entry name" value="Phosphotransferase system, sorbose subfamily IIB component"/>
    <property type="match status" value="1"/>
</dbReference>
<keyword evidence="4" id="KW-0762">Sugar transport</keyword>
<evidence type="ECO:0000256" key="1">
    <source>
        <dbReference type="ARBA" id="ARBA00004496"/>
    </source>
</evidence>
<reference evidence="9" key="1">
    <citation type="submission" date="2018-01" db="EMBL/GenBank/DDBJ databases">
        <title>Genome sequnecing of Lactobacillus formosensis KACC 18721.</title>
        <authorList>
            <person name="Kim S.-J."/>
            <person name="Heo J."/>
        </authorList>
    </citation>
    <scope>NUCLEOTIDE SEQUENCE</scope>
    <source>
        <strain evidence="9">KACC 18721</strain>
    </source>
</reference>
<dbReference type="PROSITE" id="PS51101">
    <property type="entry name" value="PTS_EIIB_TYPE_4"/>
    <property type="match status" value="1"/>
</dbReference>
<evidence type="ECO:0000256" key="2">
    <source>
        <dbReference type="ARBA" id="ARBA00022448"/>
    </source>
</evidence>
<dbReference type="SUPFAM" id="SSF52728">
    <property type="entry name" value="PTS IIb component"/>
    <property type="match status" value="1"/>
</dbReference>
<evidence type="ECO:0000256" key="7">
    <source>
        <dbReference type="ARBA" id="ARBA00022777"/>
    </source>
</evidence>
<keyword evidence="3" id="KW-0963">Cytoplasm</keyword>
<organism evidence="9">
    <name type="scientific">Companilactobacillus formosensis</name>
    <dbReference type="NCBI Taxonomy" id="1617889"/>
    <lineage>
        <taxon>Bacteria</taxon>
        <taxon>Bacillati</taxon>
        <taxon>Bacillota</taxon>
        <taxon>Bacilli</taxon>
        <taxon>Lactobacillales</taxon>
        <taxon>Lactobacillaceae</taxon>
        <taxon>Companilactobacillus</taxon>
    </lineage>
</organism>
<comment type="subcellular location">
    <subcellularLocation>
        <location evidence="1">Cytoplasm</location>
    </subcellularLocation>
</comment>
<evidence type="ECO:0000256" key="3">
    <source>
        <dbReference type="ARBA" id="ARBA00022490"/>
    </source>
</evidence>
<keyword evidence="7" id="KW-0418">Kinase</keyword>
<keyword evidence="2" id="KW-0813">Transport</keyword>
<evidence type="ECO:0000256" key="5">
    <source>
        <dbReference type="ARBA" id="ARBA00022679"/>
    </source>
</evidence>
<dbReference type="EMBL" id="PPWZ01000093">
    <property type="protein sequence ID" value="POH35932.1"/>
    <property type="molecule type" value="Genomic_DNA"/>
</dbReference>
<evidence type="ECO:0000313" key="9">
    <source>
        <dbReference type="EMBL" id="POH35932.1"/>
    </source>
</evidence>
<name>A0A2P4R3V9_9LACO</name>
<sequence length="163" mass="18471">MIKMLRIDDRLIHGQVAVFWSKNLNVSRIVVISNSISENEIQKAALKMAAPDNIRAFILPVEKALKLLNDPRSKNLSIMVVMNDPEEVEQVLEGLNPEAKPEMMDLANYGRIAGDIEKKNKISDTVYLTDAEKQIFKDLSNKNFKFIHQPLPSDAVKKLDDLL</sequence>
<evidence type="ECO:0000256" key="6">
    <source>
        <dbReference type="ARBA" id="ARBA00022683"/>
    </source>
</evidence>
<accession>A0A2P4R3V9</accession>
<dbReference type="GO" id="GO:0005737">
    <property type="term" value="C:cytoplasm"/>
    <property type="evidence" value="ECO:0007669"/>
    <property type="project" value="UniProtKB-SubCell"/>
</dbReference>
<dbReference type="GO" id="GO:0009401">
    <property type="term" value="P:phosphoenolpyruvate-dependent sugar phosphotransferase system"/>
    <property type="evidence" value="ECO:0007669"/>
    <property type="project" value="UniProtKB-KW"/>
</dbReference>